<dbReference type="Proteomes" id="UP001497623">
    <property type="component" value="Unassembled WGS sequence"/>
</dbReference>
<evidence type="ECO:0000259" key="6">
    <source>
        <dbReference type="PROSITE" id="PS50850"/>
    </source>
</evidence>
<evidence type="ECO:0000256" key="2">
    <source>
        <dbReference type="ARBA" id="ARBA00022692"/>
    </source>
</evidence>
<evidence type="ECO:0000313" key="7">
    <source>
        <dbReference type="EMBL" id="CAL4225469.1"/>
    </source>
</evidence>
<dbReference type="InterPro" id="IPR020846">
    <property type="entry name" value="MFS_dom"/>
</dbReference>
<evidence type="ECO:0000256" key="4">
    <source>
        <dbReference type="ARBA" id="ARBA00023136"/>
    </source>
</evidence>
<dbReference type="Pfam" id="PF00083">
    <property type="entry name" value="Sugar_tr"/>
    <property type="match status" value="1"/>
</dbReference>
<evidence type="ECO:0000256" key="3">
    <source>
        <dbReference type="ARBA" id="ARBA00022989"/>
    </source>
</evidence>
<dbReference type="GO" id="GO:0022857">
    <property type="term" value="F:transmembrane transporter activity"/>
    <property type="evidence" value="ECO:0007669"/>
    <property type="project" value="InterPro"/>
</dbReference>
<evidence type="ECO:0000256" key="1">
    <source>
        <dbReference type="ARBA" id="ARBA00004141"/>
    </source>
</evidence>
<dbReference type="SUPFAM" id="SSF103473">
    <property type="entry name" value="MFS general substrate transporter"/>
    <property type="match status" value="1"/>
</dbReference>
<dbReference type="PANTHER" id="PTHR48021:SF1">
    <property type="entry name" value="GH07001P-RELATED"/>
    <property type="match status" value="1"/>
</dbReference>
<dbReference type="PROSITE" id="PS50850">
    <property type="entry name" value="MFS"/>
    <property type="match status" value="1"/>
</dbReference>
<name>A0AAV2SMT3_MEGNR</name>
<dbReference type="AlphaFoldDB" id="A0AAV2SMT3"/>
<organism evidence="7 8">
    <name type="scientific">Meganyctiphanes norvegica</name>
    <name type="common">Northern krill</name>
    <name type="synonym">Thysanopoda norvegica</name>
    <dbReference type="NCBI Taxonomy" id="48144"/>
    <lineage>
        <taxon>Eukaryota</taxon>
        <taxon>Metazoa</taxon>
        <taxon>Ecdysozoa</taxon>
        <taxon>Arthropoda</taxon>
        <taxon>Crustacea</taxon>
        <taxon>Multicrustacea</taxon>
        <taxon>Malacostraca</taxon>
        <taxon>Eumalacostraca</taxon>
        <taxon>Eucarida</taxon>
        <taxon>Euphausiacea</taxon>
        <taxon>Euphausiidae</taxon>
        <taxon>Meganyctiphanes</taxon>
    </lineage>
</organism>
<evidence type="ECO:0000313" key="8">
    <source>
        <dbReference type="Proteomes" id="UP001497623"/>
    </source>
</evidence>
<evidence type="ECO:0000256" key="5">
    <source>
        <dbReference type="SAM" id="Phobius"/>
    </source>
</evidence>
<accession>A0AAV2SMT3</accession>
<feature type="non-terminal residue" evidence="7">
    <location>
        <position position="305"/>
    </location>
</feature>
<feature type="transmembrane region" description="Helical" evidence="5">
    <location>
        <begin position="245"/>
        <end position="267"/>
    </location>
</feature>
<feature type="domain" description="Major facilitator superfamily (MFS) profile" evidence="6">
    <location>
        <begin position="1"/>
        <end position="271"/>
    </location>
</feature>
<dbReference type="GO" id="GO:0016020">
    <property type="term" value="C:membrane"/>
    <property type="evidence" value="ECO:0007669"/>
    <property type="project" value="UniProtKB-SubCell"/>
</dbReference>
<protein>
    <recommendedName>
        <fullName evidence="6">Major facilitator superfamily (MFS) profile domain-containing protein</fullName>
    </recommendedName>
</protein>
<gene>
    <name evidence="7" type="ORF">MNOR_LOCUS39381</name>
</gene>
<feature type="transmembrane region" description="Helical" evidence="5">
    <location>
        <begin position="146"/>
        <end position="167"/>
    </location>
</feature>
<feature type="transmembrane region" description="Helical" evidence="5">
    <location>
        <begin position="187"/>
        <end position="208"/>
    </location>
</feature>
<sequence length="305" mass="34444">MPLITLVPAYVGFALFSPESPAWLLRHNRDEEAQKILAKIRSSTEEIDYEVMGIKSKLKMTEDVPLHKKFKVLLNKPYIIALFVGCVVIIMKEMNGHFGIILYCVQIFEYSGTNLNPFLASIIIGSTRLIFCTVSTLIVHRVPRRTLLIVGNSFAAIATTSIGVFFYLKSCDIDTSSLGWLPVSSLFFFMMVYSISIGPICWTVAVEVLPGPIRSIGSGVVYTSFTCATFIISKFFLIIQNAFGMHTLFFMFTFGCVLFIVFAIFVIPETRGLSLYDIEQHWDAKYGENKNKSEIDYRVYNNTSE</sequence>
<dbReference type="InterPro" id="IPR036259">
    <property type="entry name" value="MFS_trans_sf"/>
</dbReference>
<keyword evidence="8" id="KW-1185">Reference proteome</keyword>
<feature type="transmembrane region" description="Helical" evidence="5">
    <location>
        <begin position="78"/>
        <end position="98"/>
    </location>
</feature>
<proteinExistence type="predicted"/>
<comment type="subcellular location">
    <subcellularLocation>
        <location evidence="1">Membrane</location>
        <topology evidence="1">Multi-pass membrane protein</topology>
    </subcellularLocation>
</comment>
<dbReference type="PANTHER" id="PTHR48021">
    <property type="match status" value="1"/>
</dbReference>
<reference evidence="7 8" key="1">
    <citation type="submission" date="2024-05" db="EMBL/GenBank/DDBJ databases">
        <authorList>
            <person name="Wallberg A."/>
        </authorList>
    </citation>
    <scope>NUCLEOTIDE SEQUENCE [LARGE SCALE GENOMIC DNA]</scope>
</reference>
<feature type="transmembrane region" description="Helical" evidence="5">
    <location>
        <begin position="118"/>
        <end position="139"/>
    </location>
</feature>
<comment type="caution">
    <text evidence="7">The sequence shown here is derived from an EMBL/GenBank/DDBJ whole genome shotgun (WGS) entry which is preliminary data.</text>
</comment>
<dbReference type="InterPro" id="IPR005828">
    <property type="entry name" value="MFS_sugar_transport-like"/>
</dbReference>
<keyword evidence="3 5" id="KW-1133">Transmembrane helix</keyword>
<keyword evidence="2 5" id="KW-0812">Transmembrane</keyword>
<keyword evidence="4 5" id="KW-0472">Membrane</keyword>
<dbReference type="InterPro" id="IPR050549">
    <property type="entry name" value="MFS_Trehalose_Transporter"/>
</dbReference>
<dbReference type="Gene3D" id="1.20.1250.20">
    <property type="entry name" value="MFS general substrate transporter like domains"/>
    <property type="match status" value="1"/>
</dbReference>
<feature type="transmembrane region" description="Helical" evidence="5">
    <location>
        <begin position="220"/>
        <end position="239"/>
    </location>
</feature>
<dbReference type="EMBL" id="CAXKWB010101443">
    <property type="protein sequence ID" value="CAL4225469.1"/>
    <property type="molecule type" value="Genomic_DNA"/>
</dbReference>